<feature type="region of interest" description="Disordered" evidence="1">
    <location>
        <begin position="581"/>
        <end position="612"/>
    </location>
</feature>
<reference evidence="3" key="1">
    <citation type="journal article" date="2019" name="Sci. Rep.">
        <title>Draft genome of Tanacetum cinerariifolium, the natural source of mosquito coil.</title>
        <authorList>
            <person name="Yamashiro T."/>
            <person name="Shiraishi A."/>
            <person name="Satake H."/>
            <person name="Nakayama K."/>
        </authorList>
    </citation>
    <scope>NUCLEOTIDE SEQUENCE</scope>
</reference>
<comment type="caution">
    <text evidence="3">The sequence shown here is derived from an EMBL/GenBank/DDBJ whole genome shotgun (WGS) entry which is preliminary data.</text>
</comment>
<sequence>MFYGSDGPNDIVFRVHYNGMFFFDPLGYYQGRVVEMDGYSKDSVMYTHLLNMLAAKIKGNIWALFCCIPEIKLQNGGLKIIKNDVDVHAMYDLAKIHKKFNVYVAHKWGENIVATVIQDDVEDIDADVFEVLDSIDAEALAKQQKLDKGKEKIREADIFTILETDKEECTQSLKFEDVLNNDVVLTPLVKEHERNMQYLLKKLKGNHIGITDPFAIVKKQNEKFPFYDQQTHWKLKKPKFKECLTYYALANGFSLWFDKSASKKVIAKCGKRKEVIKDDDIGKQRAFTKFPCNDEKPICKLRCYGKMMKDEASFQVRSLVDEHTFVKNFQYGKLVDYKWIGRNFCDKISDNPQITLDAIVELVVKKYKCIVSHTKCRHAKSFALNEGDAAIQYHYGYLRFYVCFQGLKEGWKLGCRRVIALDGCFLKKPNSEEILKVVGRDGNNHIFPVAWAIVTVENKHNWNEMGASNSKGEFYDRRVNNKKRGASCSNANQNRRVGKTKGGRVFPTQGLGRMAAWFGIDLVNSDIIENTQAANALLPTNNTQAGNIPGTQQSQVLPTTQESTRTERTITRRVVAKQMLQTRSEGAAQRQAKQRQPSNFVLPRKKSETLKT</sequence>
<organism evidence="3">
    <name type="scientific">Tanacetum cinerariifolium</name>
    <name type="common">Dalmatian daisy</name>
    <name type="synonym">Chrysanthemum cinerariifolium</name>
    <dbReference type="NCBI Taxonomy" id="118510"/>
    <lineage>
        <taxon>Eukaryota</taxon>
        <taxon>Viridiplantae</taxon>
        <taxon>Streptophyta</taxon>
        <taxon>Embryophyta</taxon>
        <taxon>Tracheophyta</taxon>
        <taxon>Spermatophyta</taxon>
        <taxon>Magnoliopsida</taxon>
        <taxon>eudicotyledons</taxon>
        <taxon>Gunneridae</taxon>
        <taxon>Pentapetalae</taxon>
        <taxon>asterids</taxon>
        <taxon>campanulids</taxon>
        <taxon>Asterales</taxon>
        <taxon>Asteraceae</taxon>
        <taxon>Asteroideae</taxon>
        <taxon>Anthemideae</taxon>
        <taxon>Anthemidinae</taxon>
        <taxon>Tanacetum</taxon>
    </lineage>
</organism>
<dbReference type="Pfam" id="PF26130">
    <property type="entry name" value="PB1-like"/>
    <property type="match status" value="1"/>
</dbReference>
<dbReference type="InterPro" id="IPR058594">
    <property type="entry name" value="PB1-like_dom_pln"/>
</dbReference>
<feature type="region of interest" description="Disordered" evidence="1">
    <location>
        <begin position="540"/>
        <end position="566"/>
    </location>
</feature>
<dbReference type="PANTHER" id="PTHR31973:SF189">
    <property type="entry name" value="TRANSPOSASE, MUDR, PLANT, MULE TRANSPOSASE DOMAIN PROTEIN-RELATED"/>
    <property type="match status" value="1"/>
</dbReference>
<evidence type="ECO:0000313" key="3">
    <source>
        <dbReference type="EMBL" id="GEU66385.1"/>
    </source>
</evidence>
<name>A0A6L2M209_TANCI</name>
<dbReference type="PANTHER" id="PTHR31973">
    <property type="entry name" value="POLYPROTEIN, PUTATIVE-RELATED"/>
    <property type="match status" value="1"/>
</dbReference>
<dbReference type="EMBL" id="BKCJ010005373">
    <property type="protein sequence ID" value="GEU66385.1"/>
    <property type="molecule type" value="Genomic_DNA"/>
</dbReference>
<evidence type="ECO:0000259" key="2">
    <source>
        <dbReference type="Pfam" id="PF26130"/>
    </source>
</evidence>
<accession>A0A6L2M209</accession>
<feature type="compositionally biased region" description="Polar residues" evidence="1">
    <location>
        <begin position="540"/>
        <end position="558"/>
    </location>
</feature>
<dbReference type="AlphaFoldDB" id="A0A6L2M209"/>
<proteinExistence type="predicted"/>
<gene>
    <name evidence="3" type="ORF">Tci_038363</name>
</gene>
<evidence type="ECO:0000256" key="1">
    <source>
        <dbReference type="SAM" id="MobiDB-lite"/>
    </source>
</evidence>
<protein>
    <submittedName>
        <fullName evidence="3">Pentatricopeptide repeat-containing protein</fullName>
    </submittedName>
</protein>
<feature type="domain" description="PB1-like" evidence="2">
    <location>
        <begin position="9"/>
        <end position="106"/>
    </location>
</feature>